<dbReference type="AlphaFoldDB" id="A0A8H3BCN2"/>
<feature type="compositionally biased region" description="Basic and acidic residues" evidence="1">
    <location>
        <begin position="88"/>
        <end position="102"/>
    </location>
</feature>
<feature type="signal peptide" evidence="2">
    <location>
        <begin position="1"/>
        <end position="23"/>
    </location>
</feature>
<name>A0A8H3BCN2_9AGAM</name>
<protein>
    <submittedName>
        <fullName evidence="3">Uncharacterized protein</fullName>
    </submittedName>
</protein>
<reference evidence="3" key="1">
    <citation type="submission" date="2021-01" db="EMBL/GenBank/DDBJ databases">
        <authorList>
            <person name="Kaushik A."/>
        </authorList>
    </citation>
    <scope>NUCLEOTIDE SEQUENCE</scope>
    <source>
        <strain evidence="3">AG3-T5</strain>
    </source>
</reference>
<evidence type="ECO:0000313" key="4">
    <source>
        <dbReference type="Proteomes" id="UP000663841"/>
    </source>
</evidence>
<feature type="chain" id="PRO_5034109020" evidence="2">
    <location>
        <begin position="24"/>
        <end position="184"/>
    </location>
</feature>
<organism evidence="3 4">
    <name type="scientific">Rhizoctonia solani</name>
    <dbReference type="NCBI Taxonomy" id="456999"/>
    <lineage>
        <taxon>Eukaryota</taxon>
        <taxon>Fungi</taxon>
        <taxon>Dikarya</taxon>
        <taxon>Basidiomycota</taxon>
        <taxon>Agaricomycotina</taxon>
        <taxon>Agaricomycetes</taxon>
        <taxon>Cantharellales</taxon>
        <taxon>Ceratobasidiaceae</taxon>
        <taxon>Rhizoctonia</taxon>
    </lineage>
</organism>
<comment type="caution">
    <text evidence="3">The sequence shown here is derived from an EMBL/GenBank/DDBJ whole genome shotgun (WGS) entry which is preliminary data.</text>
</comment>
<dbReference type="EMBL" id="CAJMWW010000170">
    <property type="protein sequence ID" value="CAE6454380.1"/>
    <property type="molecule type" value="Genomic_DNA"/>
</dbReference>
<accession>A0A8H3BCN2</accession>
<dbReference type="Proteomes" id="UP000663841">
    <property type="component" value="Unassembled WGS sequence"/>
</dbReference>
<evidence type="ECO:0000256" key="2">
    <source>
        <dbReference type="SAM" id="SignalP"/>
    </source>
</evidence>
<evidence type="ECO:0000313" key="3">
    <source>
        <dbReference type="EMBL" id="CAE6454380.1"/>
    </source>
</evidence>
<proteinExistence type="predicted"/>
<gene>
    <name evidence="3" type="ORF">RDB_LOCUS133113</name>
</gene>
<evidence type="ECO:0000256" key="1">
    <source>
        <dbReference type="SAM" id="MobiDB-lite"/>
    </source>
</evidence>
<feature type="region of interest" description="Disordered" evidence="1">
    <location>
        <begin position="88"/>
        <end position="116"/>
    </location>
</feature>
<keyword evidence="2" id="KW-0732">Signal</keyword>
<sequence length="184" mass="20653">MQTWRRFIILLTILFAVLQVTLGENVQGNSGGLLPEGDGSLGGSIDFTNAEDVMEKLGPVMMNPDGVRFLFTRLRLLLIHPVHVTHRQLERPDKTRESHVSEKTGQGQNKTKRRRPVIKGDLPWRLGLSSTTATQFSTARIVLLVQQVLLDWFPIKFMYSNQLGSKHNPHRGSKHSAPAPLAQN</sequence>